<dbReference type="CDD" id="cd03362">
    <property type="entry name" value="TOPRIM_TopoIA_TopoIII"/>
    <property type="match status" value="1"/>
</dbReference>
<evidence type="ECO:0000256" key="11">
    <source>
        <dbReference type="ARBA" id="ARBA00032235"/>
    </source>
</evidence>
<dbReference type="InterPro" id="IPR000380">
    <property type="entry name" value="Topo_IA"/>
</dbReference>
<dbReference type="SMART" id="SM00436">
    <property type="entry name" value="TOP1Bc"/>
    <property type="match status" value="1"/>
</dbReference>
<comment type="similarity">
    <text evidence="2">Belongs to the type IA topoisomerase family.</text>
</comment>
<protein>
    <recommendedName>
        <fullName evidence="3">DNA topoisomerase</fullName>
        <ecNumber evidence="3">5.6.2.1</ecNumber>
    </recommendedName>
    <alternativeName>
        <fullName evidence="12">Omega-protein</fullName>
    </alternativeName>
    <alternativeName>
        <fullName evidence="11">Relaxing enzyme</fullName>
    </alternativeName>
    <alternativeName>
        <fullName evidence="9">Swivelase</fullName>
    </alternativeName>
    <alternativeName>
        <fullName evidence="10">Untwisting enzyme</fullName>
    </alternativeName>
</protein>
<dbReference type="Gene3D" id="3.40.50.140">
    <property type="match status" value="1"/>
</dbReference>
<sequence>MKLVLAEKPSVGQELARVLKATQKQNGYYEGNGYLVTWSLGHLLTLKMPEQYHPEWAEWTFDTLPMIPEKLAITPLKETRKQLAVVKHLAKRADIEYGIIATDAGREGELVARYIFDYLEFKRPLKRLWISSQTDAAIRDGFAHLRPAAEFEHLYQAALARAEADWLVGLNVSRALTVKYHDSLSAGRVQTPTLAFVAAQEAKIAHFKPQTFYKLNVATPLGTAVLAQQLTQTEAEQLRQRLTGQPLTVVKATAKQTVEQPPLPYDLNELQQAANQQYDFSPKQTLNVLQRLYEREKLVTYPRTDSRYLTHDLEATMGARLQAMGRYSKTAAQLSRHPQAPAYIYNDAKVGDHYGLIPTEQAVDPLRLEADELKIYRLIAERFMDLFKPAYQAEVITYTLKLDTQTLKVKTTSVQEPGFKATTPSTAPKLAVGATLQGQITIKKQQTTPPARLNEATLLGKMDHYGLGTPATRADIIDKLQHAGSMSKHGRELVMTPKGQSLLKLVNPDLVSPDLTARWEAQLQAIEKGQTTRPVFINEIKAETKRLVLAIKQSTTVYQDPNLTQKKCPECGHRLRERPTKVGVKLQCSNPECHYSRFRDPKVTNHRCSQCHKKMVILSGAKGDYFKCQNCGNTEQMSAAKGGRHARVNKREQQQLLKQYSKAQAPEESPLAAALKAAMAKK</sequence>
<dbReference type="CDD" id="cd00186">
    <property type="entry name" value="TOP1Ac"/>
    <property type="match status" value="1"/>
</dbReference>
<comment type="catalytic activity">
    <reaction evidence="1">
        <text>ATP-independent breakage of single-stranded DNA, followed by passage and rejoining.</text>
        <dbReference type="EC" id="5.6.2.1"/>
    </reaction>
</comment>
<proteinExistence type="inferred from homology"/>
<evidence type="ECO:0000256" key="2">
    <source>
        <dbReference type="ARBA" id="ARBA00009446"/>
    </source>
</evidence>
<feature type="domain" description="Toprim" evidence="13">
    <location>
        <begin position="1"/>
        <end position="134"/>
    </location>
</feature>
<feature type="domain" description="Topo IA-type catalytic" evidence="14">
    <location>
        <begin position="151"/>
        <end position="548"/>
    </location>
</feature>
<dbReference type="PROSITE" id="PS52039">
    <property type="entry name" value="TOPO_IA_2"/>
    <property type="match status" value="1"/>
</dbReference>
<evidence type="ECO:0000256" key="6">
    <source>
        <dbReference type="ARBA" id="ARBA00023029"/>
    </source>
</evidence>
<keyword evidence="16" id="KW-1185">Reference proteome</keyword>
<dbReference type="SUPFAM" id="SSF56712">
    <property type="entry name" value="Prokaryotic type I DNA topoisomerase"/>
    <property type="match status" value="1"/>
</dbReference>
<evidence type="ECO:0000256" key="10">
    <source>
        <dbReference type="ARBA" id="ARBA00031985"/>
    </source>
</evidence>
<keyword evidence="6" id="KW-0799">Topoisomerase</keyword>
<keyword evidence="8" id="KW-0413">Isomerase</keyword>
<dbReference type="InterPro" id="IPR003602">
    <property type="entry name" value="Topo_IA_DNA-bd_dom"/>
</dbReference>
<evidence type="ECO:0000256" key="1">
    <source>
        <dbReference type="ARBA" id="ARBA00000213"/>
    </source>
</evidence>
<dbReference type="InterPro" id="IPR013824">
    <property type="entry name" value="Topo_IA_cen_sub1"/>
</dbReference>
<reference evidence="16" key="1">
    <citation type="journal article" date="2019" name="Int. J. Syst. Evol. Microbiol.">
        <title>The Global Catalogue of Microorganisms (GCM) 10K type strain sequencing project: providing services to taxonomists for standard genome sequencing and annotation.</title>
        <authorList>
            <consortium name="The Broad Institute Genomics Platform"/>
            <consortium name="The Broad Institute Genome Sequencing Center for Infectious Disease"/>
            <person name="Wu L."/>
            <person name="Ma J."/>
        </authorList>
    </citation>
    <scope>NUCLEOTIDE SEQUENCE [LARGE SCALE GENOMIC DNA]</scope>
    <source>
        <strain evidence="16">CCM 8903</strain>
    </source>
</reference>
<evidence type="ECO:0000256" key="12">
    <source>
        <dbReference type="ARBA" id="ARBA00032877"/>
    </source>
</evidence>
<dbReference type="SMART" id="SM00493">
    <property type="entry name" value="TOPRIM"/>
    <property type="match status" value="1"/>
</dbReference>
<dbReference type="Proteomes" id="UP001597252">
    <property type="component" value="Unassembled WGS sequence"/>
</dbReference>
<keyword evidence="5" id="KW-0460">Magnesium</keyword>
<dbReference type="InterPro" id="IPR013826">
    <property type="entry name" value="Topo_IA_cen_sub3"/>
</dbReference>
<evidence type="ECO:0000256" key="4">
    <source>
        <dbReference type="ARBA" id="ARBA00022723"/>
    </source>
</evidence>
<dbReference type="Gene3D" id="2.70.20.10">
    <property type="entry name" value="Topoisomerase I, domain 3"/>
    <property type="match status" value="1"/>
</dbReference>
<dbReference type="InterPro" id="IPR013825">
    <property type="entry name" value="Topo_IA_cen_sub2"/>
</dbReference>
<evidence type="ECO:0000259" key="14">
    <source>
        <dbReference type="PROSITE" id="PS52039"/>
    </source>
</evidence>
<dbReference type="Pfam" id="PF01751">
    <property type="entry name" value="Toprim"/>
    <property type="match status" value="1"/>
</dbReference>
<dbReference type="Gene3D" id="1.10.460.10">
    <property type="entry name" value="Topoisomerase I, domain 2"/>
    <property type="match status" value="1"/>
</dbReference>
<dbReference type="PROSITE" id="PS50880">
    <property type="entry name" value="TOPRIM"/>
    <property type="match status" value="1"/>
</dbReference>
<dbReference type="PANTHER" id="PTHR11390">
    <property type="entry name" value="PROKARYOTIC DNA TOPOISOMERASE"/>
    <property type="match status" value="1"/>
</dbReference>
<evidence type="ECO:0000256" key="5">
    <source>
        <dbReference type="ARBA" id="ARBA00022842"/>
    </source>
</evidence>
<dbReference type="Gene3D" id="1.10.290.10">
    <property type="entry name" value="Topoisomerase I, domain 4"/>
    <property type="match status" value="1"/>
</dbReference>
<evidence type="ECO:0000256" key="8">
    <source>
        <dbReference type="ARBA" id="ARBA00023235"/>
    </source>
</evidence>
<name>A0ABW4E677_9LACO</name>
<dbReference type="InterPro" id="IPR005738">
    <property type="entry name" value="TopoIII"/>
</dbReference>
<dbReference type="PROSITE" id="PS00396">
    <property type="entry name" value="TOPO_IA_1"/>
    <property type="match status" value="1"/>
</dbReference>
<evidence type="ECO:0000313" key="15">
    <source>
        <dbReference type="EMBL" id="MFD1484015.1"/>
    </source>
</evidence>
<evidence type="ECO:0000256" key="7">
    <source>
        <dbReference type="ARBA" id="ARBA00023125"/>
    </source>
</evidence>
<evidence type="ECO:0000256" key="9">
    <source>
        <dbReference type="ARBA" id="ARBA00030003"/>
    </source>
</evidence>
<keyword evidence="4" id="KW-0479">Metal-binding</keyword>
<dbReference type="EMBL" id="JBHTON010000004">
    <property type="protein sequence ID" value="MFD1484015.1"/>
    <property type="molecule type" value="Genomic_DNA"/>
</dbReference>
<dbReference type="PANTHER" id="PTHR11390:SF21">
    <property type="entry name" value="DNA TOPOISOMERASE 3-ALPHA"/>
    <property type="match status" value="1"/>
</dbReference>
<dbReference type="NCBIfam" id="NF005829">
    <property type="entry name" value="PRK07726.1"/>
    <property type="match status" value="1"/>
</dbReference>
<dbReference type="InterPro" id="IPR023406">
    <property type="entry name" value="Topo_IA_AS"/>
</dbReference>
<dbReference type="SMART" id="SM00437">
    <property type="entry name" value="TOP1Ac"/>
    <property type="match status" value="1"/>
</dbReference>
<accession>A0ABW4E677</accession>
<dbReference type="Pfam" id="PF01131">
    <property type="entry name" value="Topoisom_bac"/>
    <property type="match status" value="1"/>
</dbReference>
<comment type="caution">
    <text evidence="15">The sequence shown here is derived from an EMBL/GenBank/DDBJ whole genome shotgun (WGS) entry which is preliminary data.</text>
</comment>
<evidence type="ECO:0000259" key="13">
    <source>
        <dbReference type="PROSITE" id="PS50880"/>
    </source>
</evidence>
<gene>
    <name evidence="15" type="ORF">ACFQ5J_01960</name>
</gene>
<dbReference type="NCBIfam" id="TIGR01056">
    <property type="entry name" value="topB"/>
    <property type="match status" value="1"/>
</dbReference>
<dbReference type="InterPro" id="IPR003601">
    <property type="entry name" value="Topo_IA_2"/>
</dbReference>
<dbReference type="EC" id="5.6.2.1" evidence="3"/>
<keyword evidence="7" id="KW-0238">DNA-binding</keyword>
<organism evidence="15 16">
    <name type="scientific">Lacticaseibacillus baoqingensis</name>
    <dbReference type="NCBI Taxonomy" id="2486013"/>
    <lineage>
        <taxon>Bacteria</taxon>
        <taxon>Bacillati</taxon>
        <taxon>Bacillota</taxon>
        <taxon>Bacilli</taxon>
        <taxon>Lactobacillales</taxon>
        <taxon>Lactobacillaceae</taxon>
        <taxon>Lacticaseibacillus</taxon>
    </lineage>
</organism>
<dbReference type="InterPro" id="IPR006171">
    <property type="entry name" value="TOPRIM_dom"/>
</dbReference>
<dbReference type="RefSeq" id="WP_125749645.1">
    <property type="nucleotide sequence ID" value="NZ_JBHTON010000004.1"/>
</dbReference>
<evidence type="ECO:0000256" key="3">
    <source>
        <dbReference type="ARBA" id="ARBA00012891"/>
    </source>
</evidence>
<dbReference type="InterPro" id="IPR023405">
    <property type="entry name" value="Topo_IA_core_domain"/>
</dbReference>
<evidence type="ECO:0000313" key="16">
    <source>
        <dbReference type="Proteomes" id="UP001597252"/>
    </source>
</evidence>
<dbReference type="PRINTS" id="PR00417">
    <property type="entry name" value="PRTPISMRASEI"/>
</dbReference>
<dbReference type="InterPro" id="IPR034144">
    <property type="entry name" value="TOPRIM_TopoIII"/>
</dbReference>
<dbReference type="InterPro" id="IPR013497">
    <property type="entry name" value="Topo_IA_cen"/>
</dbReference>